<comment type="similarity">
    <text evidence="2">Belongs to the REXO1/REXO3 family.</text>
</comment>
<proteinExistence type="inferred from homology"/>
<reference evidence="9 10" key="1">
    <citation type="submission" date="2022-12" db="EMBL/GenBank/DDBJ databases">
        <title>Genomic features and morphological characterization of a novel Knufia sp. strain isolated from spacecraft assembly facility.</title>
        <authorList>
            <person name="Teixeira M."/>
            <person name="Chander A.M."/>
            <person name="Stajich J.E."/>
            <person name="Venkateswaran K."/>
        </authorList>
    </citation>
    <scope>NUCLEOTIDE SEQUENCE [LARGE SCALE GENOMIC DNA]</scope>
    <source>
        <strain evidence="9 10">FJI-L2-BK-P2</strain>
    </source>
</reference>
<comment type="subcellular location">
    <subcellularLocation>
        <location evidence="1">Nucleus</location>
    </subcellularLocation>
</comment>
<dbReference type="InterPro" id="IPR034922">
    <property type="entry name" value="REX1-like_exo"/>
</dbReference>
<dbReference type="GO" id="GO:0003676">
    <property type="term" value="F:nucleic acid binding"/>
    <property type="evidence" value="ECO:0007669"/>
    <property type="project" value="InterPro"/>
</dbReference>
<keyword evidence="10" id="KW-1185">Reference proteome</keyword>
<feature type="region of interest" description="Disordered" evidence="7">
    <location>
        <begin position="148"/>
        <end position="183"/>
    </location>
</feature>
<dbReference type="AlphaFoldDB" id="A0AAN8IB33"/>
<dbReference type="InterPro" id="IPR012337">
    <property type="entry name" value="RNaseH-like_sf"/>
</dbReference>
<gene>
    <name evidence="9" type="ORF">OHC33_001937</name>
</gene>
<protein>
    <recommendedName>
        <fullName evidence="8">Exonuclease domain-containing protein</fullName>
    </recommendedName>
</protein>
<dbReference type="SMART" id="SM00479">
    <property type="entry name" value="EXOIII"/>
    <property type="match status" value="1"/>
</dbReference>
<sequence length="697" mass="77969">MGSKRKHHYSSSRRRESYHHDRHTSSAGDHKRRRLSSDTKDPVSDGSTKDNDGHVSQQPDDEDGWTKVSSKSSKRDKKGGQSRERDDYPALRTYQNYQSEIRLKDIRDLGLYVLADEVAPKWTAVANSRSVRKVVVVMVPGLDERLLRRAEKTAPTKRGSKSPNDEKATTNNGHTSNGDSNTRLKTDVARHLVSQAAASESDDPRAWLFGNVVHVKAPGDTKMSRVHSPLQAMLLSQESDQKQNRNSNNTFTADRTPITEFVHDADELREAEFPIHPSLFTAEVDADLEAARRSKTGQSSKDGWVDTKVSISQPKISADGVDPISKGLSIYSLDCEMVQTSDNATSLARISLIRYPTGTVVIDKLVKPKLPITNYFTQYSGMTPEKLENVTTSLEDIQQDLLEILTPSSVLLGHSLDSDLNALKLTHPFVIDTSIIYPHPRGLPLRSSLKYLANKYLKREIQTGGANGHNSVEDAQAVLDLVKLKCEKGPKWGTIEANGEPIFRRLKRNGRTSAMVDYGTPERGFGKDATHTIGCQNDDEIVKGITRAVKGDNYFDFEIPAGGVDYVWGRLRALEYARGWISGPTSQFPEERQKDVASTNGAEDEDQGKLDAITNETMDRIQQIYDTLPEKSLLVLFSGTADVRPVMRLQAQQQQYRKEFKVKKWDDLTIKWTDTEEQALKKACEDARKGWAVCTIK</sequence>
<feature type="compositionally biased region" description="Polar residues" evidence="7">
    <location>
        <begin position="169"/>
        <end position="181"/>
    </location>
</feature>
<evidence type="ECO:0000313" key="9">
    <source>
        <dbReference type="EMBL" id="KAK5957561.1"/>
    </source>
</evidence>
<feature type="domain" description="Exonuclease" evidence="8">
    <location>
        <begin position="329"/>
        <end position="491"/>
    </location>
</feature>
<organism evidence="9 10">
    <name type="scientific">Knufia fluminis</name>
    <dbReference type="NCBI Taxonomy" id="191047"/>
    <lineage>
        <taxon>Eukaryota</taxon>
        <taxon>Fungi</taxon>
        <taxon>Dikarya</taxon>
        <taxon>Ascomycota</taxon>
        <taxon>Pezizomycotina</taxon>
        <taxon>Eurotiomycetes</taxon>
        <taxon>Chaetothyriomycetidae</taxon>
        <taxon>Chaetothyriales</taxon>
        <taxon>Trichomeriaceae</taxon>
        <taxon>Knufia</taxon>
    </lineage>
</organism>
<dbReference type="Pfam" id="PF00929">
    <property type="entry name" value="RNase_T"/>
    <property type="match status" value="1"/>
</dbReference>
<keyword evidence="3" id="KW-0540">Nuclease</keyword>
<dbReference type="CDD" id="cd06145">
    <property type="entry name" value="REX1_like"/>
    <property type="match status" value="1"/>
</dbReference>
<evidence type="ECO:0000313" key="10">
    <source>
        <dbReference type="Proteomes" id="UP001316803"/>
    </source>
</evidence>
<dbReference type="GO" id="GO:0005634">
    <property type="term" value="C:nucleus"/>
    <property type="evidence" value="ECO:0007669"/>
    <property type="project" value="UniProtKB-SubCell"/>
</dbReference>
<dbReference type="Gene3D" id="3.30.420.10">
    <property type="entry name" value="Ribonuclease H-like superfamily/Ribonuclease H"/>
    <property type="match status" value="1"/>
</dbReference>
<evidence type="ECO:0000256" key="2">
    <source>
        <dbReference type="ARBA" id="ARBA00006357"/>
    </source>
</evidence>
<feature type="region of interest" description="Disordered" evidence="7">
    <location>
        <begin position="1"/>
        <end position="91"/>
    </location>
</feature>
<dbReference type="InterPro" id="IPR013520">
    <property type="entry name" value="Ribonucl_H"/>
</dbReference>
<evidence type="ECO:0000256" key="1">
    <source>
        <dbReference type="ARBA" id="ARBA00004123"/>
    </source>
</evidence>
<dbReference type="PANTHER" id="PTHR12801:SF115">
    <property type="entry name" value="FI18136P1-RELATED"/>
    <property type="match status" value="1"/>
</dbReference>
<dbReference type="FunFam" id="3.30.420.10:FF:000019">
    <property type="entry name" value="RNA exonuclease NEF-sp"/>
    <property type="match status" value="1"/>
</dbReference>
<evidence type="ECO:0000259" key="8">
    <source>
        <dbReference type="SMART" id="SM00479"/>
    </source>
</evidence>
<dbReference type="InterPro" id="IPR047021">
    <property type="entry name" value="REXO1/3/4-like"/>
</dbReference>
<keyword evidence="4" id="KW-0378">Hydrolase</keyword>
<evidence type="ECO:0000256" key="3">
    <source>
        <dbReference type="ARBA" id="ARBA00022722"/>
    </source>
</evidence>
<evidence type="ECO:0000256" key="5">
    <source>
        <dbReference type="ARBA" id="ARBA00022839"/>
    </source>
</evidence>
<name>A0AAN8IB33_9EURO</name>
<evidence type="ECO:0000256" key="7">
    <source>
        <dbReference type="SAM" id="MobiDB-lite"/>
    </source>
</evidence>
<evidence type="ECO:0000256" key="4">
    <source>
        <dbReference type="ARBA" id="ARBA00022801"/>
    </source>
</evidence>
<feature type="compositionally biased region" description="Basic residues" evidence="7">
    <location>
        <begin position="1"/>
        <end position="12"/>
    </location>
</feature>
<dbReference type="EMBL" id="JAKLMC020000003">
    <property type="protein sequence ID" value="KAK5957561.1"/>
    <property type="molecule type" value="Genomic_DNA"/>
</dbReference>
<feature type="region of interest" description="Disordered" evidence="7">
    <location>
        <begin position="585"/>
        <end position="608"/>
    </location>
</feature>
<evidence type="ECO:0000256" key="6">
    <source>
        <dbReference type="ARBA" id="ARBA00023242"/>
    </source>
</evidence>
<accession>A0AAN8IB33</accession>
<keyword evidence="5" id="KW-0269">Exonuclease</keyword>
<keyword evidence="6" id="KW-0539">Nucleus</keyword>
<dbReference type="SUPFAM" id="SSF53098">
    <property type="entry name" value="Ribonuclease H-like"/>
    <property type="match status" value="1"/>
</dbReference>
<feature type="compositionally biased region" description="Basic and acidic residues" evidence="7">
    <location>
        <begin position="35"/>
        <end position="53"/>
    </location>
</feature>
<dbReference type="Proteomes" id="UP001316803">
    <property type="component" value="Unassembled WGS sequence"/>
</dbReference>
<dbReference type="PANTHER" id="PTHR12801">
    <property type="entry name" value="RNA EXONUCLEASE REXO1 / RECO3 FAMILY MEMBER-RELATED"/>
    <property type="match status" value="1"/>
</dbReference>
<comment type="caution">
    <text evidence="9">The sequence shown here is derived from an EMBL/GenBank/DDBJ whole genome shotgun (WGS) entry which is preliminary data.</text>
</comment>
<dbReference type="GO" id="GO:0004527">
    <property type="term" value="F:exonuclease activity"/>
    <property type="evidence" value="ECO:0007669"/>
    <property type="project" value="UniProtKB-KW"/>
</dbReference>
<dbReference type="InterPro" id="IPR036397">
    <property type="entry name" value="RNaseH_sf"/>
</dbReference>
<feature type="compositionally biased region" description="Basic and acidic residues" evidence="7">
    <location>
        <begin position="78"/>
        <end position="89"/>
    </location>
</feature>